<accession>A0A3N0BU72</accession>
<dbReference type="PANTHER" id="PTHR43885">
    <property type="entry name" value="HALOACID DEHALOGENASE-LIKE HYDROLASE"/>
    <property type="match status" value="1"/>
</dbReference>
<dbReference type="NCBIfam" id="TIGR01549">
    <property type="entry name" value="HAD-SF-IA-v1"/>
    <property type="match status" value="1"/>
</dbReference>
<dbReference type="AlphaFoldDB" id="A0A3N0BU72"/>
<dbReference type="PROSITE" id="PS01228">
    <property type="entry name" value="COF_1"/>
    <property type="match status" value="1"/>
</dbReference>
<dbReference type="SFLD" id="SFLDS00003">
    <property type="entry name" value="Haloacid_Dehalogenase"/>
    <property type="match status" value="1"/>
</dbReference>
<gene>
    <name evidence="1" type="ORF">D7004_13610</name>
</gene>
<dbReference type="PANTHER" id="PTHR43885:SF1">
    <property type="entry name" value="SUPERFAMILY HYDROLASE, PUTATIVE (AFU_ORTHOLOGUE AFUA_4G13290)-RELATED"/>
    <property type="match status" value="1"/>
</dbReference>
<sequence>MNKSPPVHNISLNNLEVVVFDVDGTLYNQSLLRKKMLFSLMKYFVFRPWKINELFILYHFRKEREQNKGFKGPNLNEQQYIWCRQKVNQPIDKIKEVVSKWIFNYPNQFLKACTYPGIHLLFKSLAEKNIRIAIYSDYDSIEKMKAMELKADLYVSSTDAQINAFKPNPDGLEFICTKFGITDKNQCLFIGDRLELDGECAKAAGVPFVLVNDVSVNNSLFKNLSKQVLNVVKQETL</sequence>
<dbReference type="CDD" id="cd01427">
    <property type="entry name" value="HAD_like"/>
    <property type="match status" value="1"/>
</dbReference>
<evidence type="ECO:0000313" key="2">
    <source>
        <dbReference type="Proteomes" id="UP000274046"/>
    </source>
</evidence>
<proteinExistence type="predicted"/>
<reference evidence="1 2" key="1">
    <citation type="submission" date="2018-10" db="EMBL/GenBank/DDBJ databases">
        <title>Genome sequencing of Pedobacter jejuensis TNB23.</title>
        <authorList>
            <person name="Cho Y.-J."/>
            <person name="Cho A."/>
            <person name="Kim O.-S."/>
        </authorList>
    </citation>
    <scope>NUCLEOTIDE SEQUENCE [LARGE SCALE GENOMIC DNA]</scope>
    <source>
        <strain evidence="1 2">TNB23</strain>
    </source>
</reference>
<organism evidence="1 2">
    <name type="scientific">Pedobacter jejuensis</name>
    <dbReference type="NCBI Taxonomy" id="1268550"/>
    <lineage>
        <taxon>Bacteria</taxon>
        <taxon>Pseudomonadati</taxon>
        <taxon>Bacteroidota</taxon>
        <taxon>Sphingobacteriia</taxon>
        <taxon>Sphingobacteriales</taxon>
        <taxon>Sphingobacteriaceae</taxon>
        <taxon>Pedobacter</taxon>
    </lineage>
</organism>
<dbReference type="EMBL" id="RBEE01000023">
    <property type="protein sequence ID" value="RNL52578.1"/>
    <property type="molecule type" value="Genomic_DNA"/>
</dbReference>
<name>A0A3N0BU72_9SPHI</name>
<dbReference type="Proteomes" id="UP000274046">
    <property type="component" value="Unassembled WGS sequence"/>
</dbReference>
<protein>
    <submittedName>
        <fullName evidence="1">HAD family hydrolase</fullName>
    </submittedName>
</protein>
<dbReference type="InterPro" id="IPR036412">
    <property type="entry name" value="HAD-like_sf"/>
</dbReference>
<dbReference type="OrthoDB" id="9807630at2"/>
<evidence type="ECO:0000313" key="1">
    <source>
        <dbReference type="EMBL" id="RNL52578.1"/>
    </source>
</evidence>
<dbReference type="InterPro" id="IPR023214">
    <property type="entry name" value="HAD_sf"/>
</dbReference>
<dbReference type="SUPFAM" id="SSF56784">
    <property type="entry name" value="HAD-like"/>
    <property type="match status" value="1"/>
</dbReference>
<dbReference type="InterPro" id="IPR041492">
    <property type="entry name" value="HAD_2"/>
</dbReference>
<dbReference type="Gene3D" id="1.10.150.520">
    <property type="match status" value="1"/>
</dbReference>
<dbReference type="GO" id="GO:0016787">
    <property type="term" value="F:hydrolase activity"/>
    <property type="evidence" value="ECO:0007669"/>
    <property type="project" value="UniProtKB-KW"/>
</dbReference>
<dbReference type="Pfam" id="PF13419">
    <property type="entry name" value="HAD_2"/>
    <property type="match status" value="1"/>
</dbReference>
<dbReference type="InterPro" id="IPR006439">
    <property type="entry name" value="HAD-SF_hydro_IA"/>
</dbReference>
<keyword evidence="1" id="KW-0378">Hydrolase</keyword>
<dbReference type="SFLD" id="SFLDG01129">
    <property type="entry name" value="C1.5:_HAD__Beta-PGM__Phosphata"/>
    <property type="match status" value="1"/>
</dbReference>
<keyword evidence="2" id="KW-1185">Reference proteome</keyword>
<dbReference type="Gene3D" id="3.40.50.1000">
    <property type="entry name" value="HAD superfamily/HAD-like"/>
    <property type="match status" value="1"/>
</dbReference>
<comment type="caution">
    <text evidence="1">The sequence shown here is derived from an EMBL/GenBank/DDBJ whole genome shotgun (WGS) entry which is preliminary data.</text>
</comment>